<feature type="region of interest" description="Disordered" evidence="2">
    <location>
        <begin position="350"/>
        <end position="390"/>
    </location>
</feature>
<feature type="region of interest" description="Disordered" evidence="2">
    <location>
        <begin position="408"/>
        <end position="461"/>
    </location>
</feature>
<gene>
    <name evidence="3" type="ORF">BDY21DRAFT_322392</name>
</gene>
<feature type="compositionally biased region" description="Low complexity" evidence="2">
    <location>
        <begin position="285"/>
        <end position="302"/>
    </location>
</feature>
<dbReference type="GO" id="GO:0005634">
    <property type="term" value="C:nucleus"/>
    <property type="evidence" value="ECO:0007669"/>
    <property type="project" value="TreeGrafter"/>
</dbReference>
<protein>
    <submittedName>
        <fullName evidence="3">Low temperature viability protein-domain-containing protein</fullName>
    </submittedName>
</protein>
<dbReference type="EMBL" id="MU001682">
    <property type="protein sequence ID" value="KAF2456915.1"/>
    <property type="molecule type" value="Genomic_DNA"/>
</dbReference>
<feature type="compositionally biased region" description="Acidic residues" evidence="2">
    <location>
        <begin position="224"/>
        <end position="235"/>
    </location>
</feature>
<reference evidence="3" key="1">
    <citation type="journal article" date="2020" name="Stud. Mycol.">
        <title>101 Dothideomycetes genomes: a test case for predicting lifestyles and emergence of pathogens.</title>
        <authorList>
            <person name="Haridas S."/>
            <person name="Albert R."/>
            <person name="Binder M."/>
            <person name="Bloem J."/>
            <person name="Labutti K."/>
            <person name="Salamov A."/>
            <person name="Andreopoulos B."/>
            <person name="Baker S."/>
            <person name="Barry K."/>
            <person name="Bills G."/>
            <person name="Bluhm B."/>
            <person name="Cannon C."/>
            <person name="Castanera R."/>
            <person name="Culley D."/>
            <person name="Daum C."/>
            <person name="Ezra D."/>
            <person name="Gonzalez J."/>
            <person name="Henrissat B."/>
            <person name="Kuo A."/>
            <person name="Liang C."/>
            <person name="Lipzen A."/>
            <person name="Lutzoni F."/>
            <person name="Magnuson J."/>
            <person name="Mondo S."/>
            <person name="Nolan M."/>
            <person name="Ohm R."/>
            <person name="Pangilinan J."/>
            <person name="Park H.-J."/>
            <person name="Ramirez L."/>
            <person name="Alfaro M."/>
            <person name="Sun H."/>
            <person name="Tritt A."/>
            <person name="Yoshinaga Y."/>
            <person name="Zwiers L.-H."/>
            <person name="Turgeon B."/>
            <person name="Goodwin S."/>
            <person name="Spatafora J."/>
            <person name="Crous P."/>
            <person name="Grigoriev I."/>
        </authorList>
    </citation>
    <scope>NUCLEOTIDE SEQUENCE</scope>
    <source>
        <strain evidence="3">ATCC 16933</strain>
    </source>
</reference>
<dbReference type="GO" id="GO:0030688">
    <property type="term" value="C:preribosome, small subunit precursor"/>
    <property type="evidence" value="ECO:0007669"/>
    <property type="project" value="TreeGrafter"/>
</dbReference>
<dbReference type="OrthoDB" id="5852896at2759"/>
<proteinExistence type="inferred from homology"/>
<sequence>MPRRKFIDKRSATTYTLVHRAQNDPLIHDADAPSALFKPAAVQRLDDLAAEFGGRVRANEGEAAEHGVYFDDSAYDYMQHLRDLGGGGGGGGGEVTFVEAAADKQGKGKGKGKGKGVRLEDALRGLGLDDAVSASTSKTRDSALTEDASRAFDYQALQDTPDALAGFRPDMDPRLREVLAALEDEAYVDGGVDEEGMFEELAADEEVDEEEVGLGPAPGTDEVRVEDDDGWETDDTVTPKMKSKFAKLPGAPRSTETPGDTSASEAPALSPFDGPTTSPPSFNTSARPHPSASPSIAPSFTSVSTGSALRRKKRKGARTSTTSYSMTSSSLARTDAQTTYDARYEQYEAAYAAGNEGDPLGHIGEEAYDDDDDDEVSKASVFSQSSECPPLREDFDAVMDEFLAGCGGGGSAKAARANGKGRRGRRGGGQVGLSQLDEIRGGLGPARVKGSTKANGMGIAA</sequence>
<dbReference type="Pfam" id="PF04180">
    <property type="entry name" value="LTV"/>
    <property type="match status" value="1"/>
</dbReference>
<dbReference type="AlphaFoldDB" id="A0A6A6NYU7"/>
<feature type="compositionally biased region" description="Low complexity" evidence="2">
    <location>
        <begin position="319"/>
        <end position="330"/>
    </location>
</feature>
<evidence type="ECO:0000256" key="1">
    <source>
        <dbReference type="ARBA" id="ARBA00009078"/>
    </source>
</evidence>
<dbReference type="Proteomes" id="UP000799766">
    <property type="component" value="Unassembled WGS sequence"/>
</dbReference>
<dbReference type="PANTHER" id="PTHR21531:SF0">
    <property type="entry name" value="PROTEIN LTV1 HOMOLOG"/>
    <property type="match status" value="1"/>
</dbReference>
<dbReference type="GO" id="GO:0000056">
    <property type="term" value="P:ribosomal small subunit export from nucleus"/>
    <property type="evidence" value="ECO:0007669"/>
    <property type="project" value="TreeGrafter"/>
</dbReference>
<keyword evidence="4" id="KW-1185">Reference proteome</keyword>
<accession>A0A6A6NYU7</accession>
<dbReference type="PANTHER" id="PTHR21531">
    <property type="entry name" value="LOW-TEMPERATURE VIABILITY PROTEIN LTV1-RELATED"/>
    <property type="match status" value="1"/>
</dbReference>
<organism evidence="3 4">
    <name type="scientific">Lineolata rhizophorae</name>
    <dbReference type="NCBI Taxonomy" id="578093"/>
    <lineage>
        <taxon>Eukaryota</taxon>
        <taxon>Fungi</taxon>
        <taxon>Dikarya</taxon>
        <taxon>Ascomycota</taxon>
        <taxon>Pezizomycotina</taxon>
        <taxon>Dothideomycetes</taxon>
        <taxon>Dothideomycetes incertae sedis</taxon>
        <taxon>Lineolatales</taxon>
        <taxon>Lineolataceae</taxon>
        <taxon>Lineolata</taxon>
    </lineage>
</organism>
<dbReference type="InterPro" id="IPR007307">
    <property type="entry name" value="Ltv1"/>
</dbReference>
<feature type="compositionally biased region" description="Polar residues" evidence="2">
    <location>
        <begin position="254"/>
        <end position="264"/>
    </location>
</feature>
<name>A0A6A6NYU7_9PEZI</name>
<feature type="compositionally biased region" description="Polar residues" evidence="2">
    <location>
        <begin position="275"/>
        <end position="284"/>
    </location>
</feature>
<evidence type="ECO:0000256" key="2">
    <source>
        <dbReference type="SAM" id="MobiDB-lite"/>
    </source>
</evidence>
<dbReference type="GO" id="GO:0042274">
    <property type="term" value="P:ribosomal small subunit biogenesis"/>
    <property type="evidence" value="ECO:0007669"/>
    <property type="project" value="InterPro"/>
</dbReference>
<evidence type="ECO:0000313" key="3">
    <source>
        <dbReference type="EMBL" id="KAF2456915.1"/>
    </source>
</evidence>
<comment type="similarity">
    <text evidence="1">Belongs to the LTV1 family.</text>
</comment>
<feature type="region of interest" description="Disordered" evidence="2">
    <location>
        <begin position="204"/>
        <end position="336"/>
    </location>
</feature>
<dbReference type="GO" id="GO:0005829">
    <property type="term" value="C:cytosol"/>
    <property type="evidence" value="ECO:0007669"/>
    <property type="project" value="TreeGrafter"/>
</dbReference>
<feature type="compositionally biased region" description="Acidic residues" evidence="2">
    <location>
        <begin position="366"/>
        <end position="375"/>
    </location>
</feature>
<evidence type="ECO:0000313" key="4">
    <source>
        <dbReference type="Proteomes" id="UP000799766"/>
    </source>
</evidence>